<name>A0AAV4D1K9_9GAST</name>
<feature type="chain" id="PRO_5043338027" evidence="7">
    <location>
        <begin position="26"/>
        <end position="994"/>
    </location>
</feature>
<evidence type="ECO:0000313" key="9">
    <source>
        <dbReference type="EMBL" id="GFO37990.1"/>
    </source>
</evidence>
<evidence type="ECO:0000256" key="6">
    <source>
        <dbReference type="SAM" id="Phobius"/>
    </source>
</evidence>
<dbReference type="SMART" id="SM00369">
    <property type="entry name" value="LRR_TYP"/>
    <property type="match status" value="8"/>
</dbReference>
<feature type="compositionally biased region" description="Basic and acidic residues" evidence="5">
    <location>
        <begin position="894"/>
        <end position="903"/>
    </location>
</feature>
<protein>
    <submittedName>
        <fullName evidence="9">Toll-like receptor 4</fullName>
    </submittedName>
</protein>
<dbReference type="Pfam" id="PF01462">
    <property type="entry name" value="LRRNT"/>
    <property type="match status" value="1"/>
</dbReference>
<dbReference type="SUPFAM" id="SSF52047">
    <property type="entry name" value="RNI-like"/>
    <property type="match status" value="1"/>
</dbReference>
<feature type="compositionally biased region" description="Acidic residues" evidence="5">
    <location>
        <begin position="964"/>
        <end position="978"/>
    </location>
</feature>
<dbReference type="SMART" id="SM00013">
    <property type="entry name" value="LRRNT"/>
    <property type="match status" value="1"/>
</dbReference>
<dbReference type="InterPro" id="IPR032675">
    <property type="entry name" value="LRR_dom_sf"/>
</dbReference>
<proteinExistence type="inferred from homology"/>
<keyword evidence="9" id="KW-0675">Receptor</keyword>
<dbReference type="GO" id="GO:0007165">
    <property type="term" value="P:signal transduction"/>
    <property type="evidence" value="ECO:0007669"/>
    <property type="project" value="InterPro"/>
</dbReference>
<keyword evidence="4" id="KW-0677">Repeat</keyword>
<accession>A0AAV4D1K9</accession>
<sequence>MDSVEGSVVILLLLTIMVIYNPSEADVSSRKQFRVSTPTKEELHAIKYHQHKTPASDLQHLYLNHKTTDGALRVIKKRKLSTSPPDIDLEKHLDAKDDSLMSTTVSLTQENNLNKSNSEDVSSQAVRPNSFENDPLCTTCPAECRCEHFDNATIKLVDCSSRGLTKIPRLPYSARQVWLQNNAIDRVPCGIFKDNSNLELLILSQNPIRYIWNDSFQGLHTLEHLYVSKGQLTNLPSGIFDSLESLRVLDLSKNNITGIRPRTFLSLRNLKNLNLYNNKLVHLKNDTFQGLTSLQFLSLQRNKLRYIPGTFETGAFLGLQVLETLHINGNQAKLWDELTYPDKALSQLSSLNRLRMDGWPIALGPGFSALTNLSYLELGRNHHDQESFCRMYKQIPSNFFVNIMTKKPLSLNMSACSLTVIPVGLFKPLPTIYSLDLSHNDQLGYDNFEQGSIGLQDTTLTHLNLSAIVDHKAQYNDLPFPIPAKLEVVLASDIKSPYNIPPLRLVGNKALRHFDYSNNNVKCFGGPVLGLEHLTDIDLSRNWCLRINPRFFSDFGNLRVLIMYKNYLGQSFADDKDGVIFSFLNHLETLDLSENSIKELSEVAFQNNRKLRLLNLSHNELNFFQPSLTQISALDILDLSTNMLQGFSESSCNQLKDMKRRNPVFVVNIDNNGIPFHCDCDNIYFLTLLVEHPELFMGLGTFQCDLRNGTQLPYGKLSLALPELVLYCMFPTILIAVLVFFFLVIGSALVVSLYCYKRWKLKYLMYIGKSRLHIGATNISFRPVAQAFITYDQEQRVLRRLVRTVFLPQLHRLGVSFVHGEVDFGGGPLESSIAGAVASTKKTLVLLTKDIFKEYLRQFEINLAIIHELNLRRPLIVPVFLLPQHCGDHRNVAEQAEAQDRDSLSSTDTERIEEDINNVDDQRVELLSAATAIGRRGGGGREKGGGGAGKGGGGRVGGEGRGEGEDEKEDEEKEEEVEERGGNKEVRRKKRGDG</sequence>
<dbReference type="EMBL" id="BLXT01007308">
    <property type="protein sequence ID" value="GFO37990.1"/>
    <property type="molecule type" value="Genomic_DNA"/>
</dbReference>
<keyword evidence="3 7" id="KW-0732">Signal</keyword>
<dbReference type="Pfam" id="PF13855">
    <property type="entry name" value="LRR_8"/>
    <property type="match status" value="3"/>
</dbReference>
<evidence type="ECO:0000313" key="10">
    <source>
        <dbReference type="Proteomes" id="UP000735302"/>
    </source>
</evidence>
<evidence type="ECO:0000256" key="2">
    <source>
        <dbReference type="ARBA" id="ARBA00022614"/>
    </source>
</evidence>
<comment type="caution">
    <text evidence="9">The sequence shown here is derived from an EMBL/GenBank/DDBJ whole genome shotgun (WGS) entry which is preliminary data.</text>
</comment>
<feature type="region of interest" description="Disordered" evidence="5">
    <location>
        <begin position="894"/>
        <end position="918"/>
    </location>
</feature>
<dbReference type="AlphaFoldDB" id="A0AAV4D1K9"/>
<dbReference type="Proteomes" id="UP000735302">
    <property type="component" value="Unassembled WGS sequence"/>
</dbReference>
<dbReference type="FunFam" id="3.80.10.10:FF:001164">
    <property type="entry name" value="GH01279p"/>
    <property type="match status" value="1"/>
</dbReference>
<dbReference type="PROSITE" id="PS51450">
    <property type="entry name" value="LRR"/>
    <property type="match status" value="3"/>
</dbReference>
<evidence type="ECO:0000256" key="1">
    <source>
        <dbReference type="ARBA" id="ARBA00009634"/>
    </source>
</evidence>
<dbReference type="InterPro" id="IPR000372">
    <property type="entry name" value="LRRNT"/>
</dbReference>
<keyword evidence="10" id="KW-1185">Reference proteome</keyword>
<organism evidence="9 10">
    <name type="scientific">Plakobranchus ocellatus</name>
    <dbReference type="NCBI Taxonomy" id="259542"/>
    <lineage>
        <taxon>Eukaryota</taxon>
        <taxon>Metazoa</taxon>
        <taxon>Spiralia</taxon>
        <taxon>Lophotrochozoa</taxon>
        <taxon>Mollusca</taxon>
        <taxon>Gastropoda</taxon>
        <taxon>Heterobranchia</taxon>
        <taxon>Euthyneura</taxon>
        <taxon>Panpulmonata</taxon>
        <taxon>Sacoglossa</taxon>
        <taxon>Placobranchoidea</taxon>
        <taxon>Plakobranchidae</taxon>
        <taxon>Plakobranchus</taxon>
    </lineage>
</organism>
<dbReference type="SUPFAM" id="SSF52058">
    <property type="entry name" value="L domain-like"/>
    <property type="match status" value="1"/>
</dbReference>
<dbReference type="Gene3D" id="3.40.50.10140">
    <property type="entry name" value="Toll/interleukin-1 receptor homology (TIR) domain"/>
    <property type="match status" value="1"/>
</dbReference>
<evidence type="ECO:0000256" key="5">
    <source>
        <dbReference type="SAM" id="MobiDB-lite"/>
    </source>
</evidence>
<gene>
    <name evidence="9" type="ORF">PoB_006449500</name>
</gene>
<keyword evidence="6" id="KW-0472">Membrane</keyword>
<evidence type="ECO:0000256" key="7">
    <source>
        <dbReference type="SAM" id="SignalP"/>
    </source>
</evidence>
<dbReference type="InterPro" id="IPR000157">
    <property type="entry name" value="TIR_dom"/>
</dbReference>
<feature type="signal peptide" evidence="7">
    <location>
        <begin position="1"/>
        <end position="25"/>
    </location>
</feature>
<feature type="region of interest" description="Disordered" evidence="5">
    <location>
        <begin position="931"/>
        <end position="994"/>
    </location>
</feature>
<feature type="compositionally biased region" description="Gly residues" evidence="5">
    <location>
        <begin position="945"/>
        <end position="957"/>
    </location>
</feature>
<feature type="domain" description="TIR" evidence="8">
    <location>
        <begin position="783"/>
        <end position="923"/>
    </location>
</feature>
<evidence type="ECO:0000256" key="4">
    <source>
        <dbReference type="ARBA" id="ARBA00022737"/>
    </source>
</evidence>
<reference evidence="9 10" key="1">
    <citation type="journal article" date="2021" name="Elife">
        <title>Chloroplast acquisition without the gene transfer in kleptoplastic sea slugs, Plakobranchus ocellatus.</title>
        <authorList>
            <person name="Maeda T."/>
            <person name="Takahashi S."/>
            <person name="Yoshida T."/>
            <person name="Shimamura S."/>
            <person name="Takaki Y."/>
            <person name="Nagai Y."/>
            <person name="Toyoda A."/>
            <person name="Suzuki Y."/>
            <person name="Arimoto A."/>
            <person name="Ishii H."/>
            <person name="Satoh N."/>
            <person name="Nishiyama T."/>
            <person name="Hasebe M."/>
            <person name="Maruyama T."/>
            <person name="Minagawa J."/>
            <person name="Obokata J."/>
            <person name="Shigenobu S."/>
        </authorList>
    </citation>
    <scope>NUCLEOTIDE SEQUENCE [LARGE SCALE GENOMIC DNA]</scope>
</reference>
<dbReference type="InterPro" id="IPR035897">
    <property type="entry name" value="Toll_tir_struct_dom_sf"/>
</dbReference>
<feature type="transmembrane region" description="Helical" evidence="6">
    <location>
        <begin position="724"/>
        <end position="756"/>
    </location>
</feature>
<keyword evidence="6" id="KW-1133">Transmembrane helix</keyword>
<dbReference type="Gene3D" id="3.80.10.10">
    <property type="entry name" value="Ribonuclease Inhibitor"/>
    <property type="match status" value="3"/>
</dbReference>
<dbReference type="SUPFAM" id="SSF52200">
    <property type="entry name" value="Toll/Interleukin receptor TIR domain"/>
    <property type="match status" value="1"/>
</dbReference>
<comment type="similarity">
    <text evidence="1">Belongs to the Toll-like receptor family.</text>
</comment>
<evidence type="ECO:0000256" key="3">
    <source>
        <dbReference type="ARBA" id="ARBA00022729"/>
    </source>
</evidence>
<dbReference type="PRINTS" id="PR00019">
    <property type="entry name" value="LEURICHRPT"/>
</dbReference>
<evidence type="ECO:0000259" key="8">
    <source>
        <dbReference type="PROSITE" id="PS50104"/>
    </source>
</evidence>
<dbReference type="PANTHER" id="PTHR24366">
    <property type="entry name" value="IG(IMMUNOGLOBULIN) AND LRR(LEUCINE RICH REPEAT) DOMAINS"/>
    <property type="match status" value="1"/>
</dbReference>
<dbReference type="PROSITE" id="PS50104">
    <property type="entry name" value="TIR"/>
    <property type="match status" value="1"/>
</dbReference>
<dbReference type="InterPro" id="IPR003591">
    <property type="entry name" value="Leu-rich_rpt_typical-subtyp"/>
</dbReference>
<keyword evidence="6" id="KW-0812">Transmembrane</keyword>
<dbReference type="InterPro" id="IPR001611">
    <property type="entry name" value="Leu-rich_rpt"/>
</dbReference>
<dbReference type="SMART" id="SM00365">
    <property type="entry name" value="LRR_SD22"/>
    <property type="match status" value="5"/>
</dbReference>
<keyword evidence="2" id="KW-0433">Leucine-rich repeat</keyword>
<dbReference type="PANTHER" id="PTHR24366:SF96">
    <property type="entry name" value="LEUCINE RICH REPEAT CONTAINING 53"/>
    <property type="match status" value="1"/>
</dbReference>